<evidence type="ECO:0000256" key="3">
    <source>
        <dbReference type="SAM" id="Coils"/>
    </source>
</evidence>
<feature type="compositionally biased region" description="Acidic residues" evidence="4">
    <location>
        <begin position="302"/>
        <end position="352"/>
    </location>
</feature>
<feature type="coiled-coil region" evidence="3">
    <location>
        <begin position="165"/>
        <end position="192"/>
    </location>
</feature>
<comment type="subcellular location">
    <subcellularLocation>
        <location evidence="1">Cell envelope</location>
    </subcellularLocation>
</comment>
<evidence type="ECO:0000313" key="9">
    <source>
        <dbReference type="Proteomes" id="UP000295689"/>
    </source>
</evidence>
<evidence type="ECO:0000259" key="7">
    <source>
        <dbReference type="Pfam" id="PF25984"/>
    </source>
</evidence>
<name>A0A4R2BE49_9BACI</name>
<dbReference type="Gene3D" id="2.40.420.20">
    <property type="match status" value="1"/>
</dbReference>
<protein>
    <recommendedName>
        <fullName evidence="10">HlyD family secretion protein</fullName>
    </recommendedName>
</protein>
<evidence type="ECO:0000256" key="1">
    <source>
        <dbReference type="ARBA" id="ARBA00004196"/>
    </source>
</evidence>
<evidence type="ECO:0000259" key="6">
    <source>
        <dbReference type="Pfam" id="PF25967"/>
    </source>
</evidence>
<feature type="coiled-coil region" evidence="3">
    <location>
        <begin position="96"/>
        <end position="130"/>
    </location>
</feature>
<evidence type="ECO:0000313" key="8">
    <source>
        <dbReference type="EMBL" id="TCN24139.1"/>
    </source>
</evidence>
<sequence>MKKKTAILVAAGLLLVSGNVVLTLHKDSKVSRTSYITKWAEAGTENLTKTLKTAGVVIPAEEHPIYYNDDPGGFKEFYVKKGDSVEAGTTLYEYTSDNIDSERRQLESDKEQLDKELVLIDEQIKQLEYLQSVSGSGSQSVSSGFGSTTDSSSSEIVSVTIEKEIYEKEREKTRVESEIDEYEDRILALNEGDELTKDSEVSGKVKEINYDLKNPIMTIISDTPKVSGTFVEEELKTVEEGMEAYITSDQLKEKLGGTVTKIFSYPEDEPNLKKKSQFPFEIELDETGGGEAGFEEGAAADWDSESAEGDSGLETEDGGDIDAGELEDGGGSSEDDTVAADEEEVSDEEDTEIYDEDNVELAKDNPIIHGSHVDVTIVTDRVENAVTVADKQIKSGSYIYVITPGGKIEKRSITQGLEVNGRVQIEKGLKKGETVVSKPSQVARQKEDFITPLRIKDLSKSSFKEERKMDLFKAIGVGFLKR</sequence>
<keyword evidence="2 3" id="KW-0175">Coiled coil</keyword>
<feature type="chain" id="PRO_5038421003" description="HlyD family secretion protein" evidence="5">
    <location>
        <begin position="23"/>
        <end position="482"/>
    </location>
</feature>
<accession>A0A4R2BE49</accession>
<dbReference type="RefSeq" id="WP_132008244.1">
    <property type="nucleotide sequence ID" value="NZ_JABUHM010000007.1"/>
</dbReference>
<keyword evidence="5" id="KW-0732">Signal</keyword>
<dbReference type="Proteomes" id="UP000295689">
    <property type="component" value="Unassembled WGS sequence"/>
</dbReference>
<dbReference type="GO" id="GO:0030313">
    <property type="term" value="C:cell envelope"/>
    <property type="evidence" value="ECO:0007669"/>
    <property type="project" value="UniProtKB-SubCell"/>
</dbReference>
<gene>
    <name evidence="8" type="ORF">EV146_108253</name>
</gene>
<comment type="caution">
    <text evidence="8">The sequence shown here is derived from an EMBL/GenBank/DDBJ whole genome shotgun (WGS) entry which is preliminary data.</text>
</comment>
<dbReference type="PANTHER" id="PTHR32347">
    <property type="entry name" value="EFFLUX SYSTEM COMPONENT YKNX-RELATED"/>
    <property type="match status" value="1"/>
</dbReference>
<dbReference type="InterPro" id="IPR050465">
    <property type="entry name" value="UPF0194_transport"/>
</dbReference>
<feature type="domain" description="Multidrug resistance protein MdtA-like C-terminal permuted SH3" evidence="6">
    <location>
        <begin position="397"/>
        <end position="436"/>
    </location>
</feature>
<dbReference type="Pfam" id="PF25967">
    <property type="entry name" value="RND-MFP_C"/>
    <property type="match status" value="1"/>
</dbReference>
<keyword evidence="9" id="KW-1185">Reference proteome</keyword>
<dbReference type="PANTHER" id="PTHR32347:SF14">
    <property type="entry name" value="EFFLUX SYSTEM COMPONENT YKNX-RELATED"/>
    <property type="match status" value="1"/>
</dbReference>
<feature type="region of interest" description="Disordered" evidence="4">
    <location>
        <begin position="300"/>
        <end position="352"/>
    </location>
</feature>
<dbReference type="InterPro" id="IPR058639">
    <property type="entry name" value="BSH_YknX-like"/>
</dbReference>
<dbReference type="Pfam" id="PF25984">
    <property type="entry name" value="BSH_YknX"/>
    <property type="match status" value="1"/>
</dbReference>
<reference evidence="8 9" key="1">
    <citation type="journal article" date="2015" name="Stand. Genomic Sci.">
        <title>Genomic Encyclopedia of Bacterial and Archaeal Type Strains, Phase III: the genomes of soil and plant-associated and newly described type strains.</title>
        <authorList>
            <person name="Whitman W.B."/>
            <person name="Woyke T."/>
            <person name="Klenk H.P."/>
            <person name="Zhou Y."/>
            <person name="Lilburn T.G."/>
            <person name="Beck B.J."/>
            <person name="De Vos P."/>
            <person name="Vandamme P."/>
            <person name="Eisen J.A."/>
            <person name="Garrity G."/>
            <person name="Hugenholtz P."/>
            <person name="Kyrpides N.C."/>
        </authorList>
    </citation>
    <scope>NUCLEOTIDE SEQUENCE [LARGE SCALE GENOMIC DNA]</scope>
    <source>
        <strain evidence="8 9">CV53</strain>
    </source>
</reference>
<feature type="domain" description="YknX-like barrel-sandwich hybrid" evidence="7">
    <location>
        <begin position="65"/>
        <end position="215"/>
    </location>
</feature>
<dbReference type="InterPro" id="IPR058627">
    <property type="entry name" value="MdtA-like_C"/>
</dbReference>
<dbReference type="AlphaFoldDB" id="A0A4R2BE49"/>
<organism evidence="8 9">
    <name type="scientific">Mesobacillus foraminis</name>
    <dbReference type="NCBI Taxonomy" id="279826"/>
    <lineage>
        <taxon>Bacteria</taxon>
        <taxon>Bacillati</taxon>
        <taxon>Bacillota</taxon>
        <taxon>Bacilli</taxon>
        <taxon>Bacillales</taxon>
        <taxon>Bacillaceae</taxon>
        <taxon>Mesobacillus</taxon>
    </lineage>
</organism>
<proteinExistence type="predicted"/>
<evidence type="ECO:0000256" key="2">
    <source>
        <dbReference type="ARBA" id="ARBA00023054"/>
    </source>
</evidence>
<evidence type="ECO:0008006" key="10">
    <source>
        <dbReference type="Google" id="ProtNLM"/>
    </source>
</evidence>
<evidence type="ECO:0000256" key="5">
    <source>
        <dbReference type="SAM" id="SignalP"/>
    </source>
</evidence>
<dbReference type="EMBL" id="SLVV01000008">
    <property type="protein sequence ID" value="TCN24139.1"/>
    <property type="molecule type" value="Genomic_DNA"/>
</dbReference>
<feature type="signal peptide" evidence="5">
    <location>
        <begin position="1"/>
        <end position="22"/>
    </location>
</feature>
<evidence type="ECO:0000256" key="4">
    <source>
        <dbReference type="SAM" id="MobiDB-lite"/>
    </source>
</evidence>